<evidence type="ECO:0000313" key="6">
    <source>
        <dbReference type="Proteomes" id="UP000274843"/>
    </source>
</evidence>
<evidence type="ECO:0000313" key="5">
    <source>
        <dbReference type="EMBL" id="ROS43525.1"/>
    </source>
</evidence>
<gene>
    <name evidence="5" type="ORF">EDD35_5943</name>
</gene>
<dbReference type="SUPFAM" id="SSF48498">
    <property type="entry name" value="Tetracyclin repressor-like, C-terminal domain"/>
    <property type="match status" value="1"/>
</dbReference>
<dbReference type="GO" id="GO:0003700">
    <property type="term" value="F:DNA-binding transcription factor activity"/>
    <property type="evidence" value="ECO:0007669"/>
    <property type="project" value="TreeGrafter"/>
</dbReference>
<dbReference type="Proteomes" id="UP000274843">
    <property type="component" value="Unassembled WGS sequence"/>
</dbReference>
<dbReference type="RefSeq" id="WP_123685760.1">
    <property type="nucleotide sequence ID" value="NZ_RKHY01000001.1"/>
</dbReference>
<evidence type="ECO:0000256" key="2">
    <source>
        <dbReference type="ARBA" id="ARBA00023125"/>
    </source>
</evidence>
<dbReference type="InterPro" id="IPR001647">
    <property type="entry name" value="HTH_TetR"/>
</dbReference>
<proteinExistence type="predicted"/>
<dbReference type="InterPro" id="IPR050109">
    <property type="entry name" value="HTH-type_TetR-like_transc_reg"/>
</dbReference>
<comment type="caution">
    <text evidence="5">The sequence shown here is derived from an EMBL/GenBank/DDBJ whole genome shotgun (WGS) entry which is preliminary data.</text>
</comment>
<evidence type="ECO:0000256" key="1">
    <source>
        <dbReference type="ARBA" id="ARBA00023015"/>
    </source>
</evidence>
<protein>
    <submittedName>
        <fullName evidence="5">TetR family transcriptional regulator</fullName>
    </submittedName>
</protein>
<evidence type="ECO:0000259" key="4">
    <source>
        <dbReference type="Pfam" id="PF00440"/>
    </source>
</evidence>
<accession>A0A3N2H5Z6</accession>
<dbReference type="EMBL" id="RKHY01000001">
    <property type="protein sequence ID" value="ROS43525.1"/>
    <property type="molecule type" value="Genomic_DNA"/>
</dbReference>
<feature type="domain" description="HTH tetR-type" evidence="4">
    <location>
        <begin position="24"/>
        <end position="71"/>
    </location>
</feature>
<organism evidence="5 6">
    <name type="scientific">Amycolatopsis thermoflava</name>
    <dbReference type="NCBI Taxonomy" id="84480"/>
    <lineage>
        <taxon>Bacteria</taxon>
        <taxon>Bacillati</taxon>
        <taxon>Actinomycetota</taxon>
        <taxon>Actinomycetes</taxon>
        <taxon>Pseudonocardiales</taxon>
        <taxon>Pseudonocardiaceae</taxon>
        <taxon>Amycolatopsis</taxon>
        <taxon>Amycolatopsis methanolica group</taxon>
    </lineage>
</organism>
<dbReference type="PANTHER" id="PTHR30055:SF234">
    <property type="entry name" value="HTH-TYPE TRANSCRIPTIONAL REGULATOR BETI"/>
    <property type="match status" value="1"/>
</dbReference>
<reference evidence="5 6" key="1">
    <citation type="submission" date="2018-11" db="EMBL/GenBank/DDBJ databases">
        <title>Sequencing the genomes of 1000 actinobacteria strains.</title>
        <authorList>
            <person name="Klenk H.-P."/>
        </authorList>
    </citation>
    <scope>NUCLEOTIDE SEQUENCE [LARGE SCALE GENOMIC DNA]</scope>
    <source>
        <strain evidence="5 6">DSM 44348</strain>
    </source>
</reference>
<keyword evidence="3" id="KW-0804">Transcription</keyword>
<dbReference type="Pfam" id="PF00440">
    <property type="entry name" value="TetR_N"/>
    <property type="match status" value="1"/>
</dbReference>
<keyword evidence="2" id="KW-0238">DNA-binding</keyword>
<dbReference type="InterPro" id="IPR009057">
    <property type="entry name" value="Homeodomain-like_sf"/>
</dbReference>
<evidence type="ECO:0000256" key="3">
    <source>
        <dbReference type="ARBA" id="ARBA00023163"/>
    </source>
</evidence>
<dbReference type="InterPro" id="IPR036271">
    <property type="entry name" value="Tet_transcr_reg_TetR-rel_C_sf"/>
</dbReference>
<dbReference type="GO" id="GO:0000976">
    <property type="term" value="F:transcription cis-regulatory region binding"/>
    <property type="evidence" value="ECO:0007669"/>
    <property type="project" value="TreeGrafter"/>
</dbReference>
<keyword evidence="1" id="KW-0805">Transcription regulation</keyword>
<dbReference type="Gene3D" id="1.10.357.10">
    <property type="entry name" value="Tetracycline Repressor, domain 2"/>
    <property type="match status" value="1"/>
</dbReference>
<dbReference type="Gene3D" id="1.10.10.60">
    <property type="entry name" value="Homeodomain-like"/>
    <property type="match status" value="1"/>
</dbReference>
<dbReference type="GeneID" id="301847216"/>
<name>A0A3N2H5Z6_9PSEU</name>
<keyword evidence="6" id="KW-1185">Reference proteome</keyword>
<dbReference type="PANTHER" id="PTHR30055">
    <property type="entry name" value="HTH-TYPE TRANSCRIPTIONAL REGULATOR RUTR"/>
    <property type="match status" value="1"/>
</dbReference>
<sequence length="209" mass="22878">MQVINEVQPDLGLSPAEEARRSQIIAATLATISELGYRRTSFARIKERAGLSSTRLIGYHFGTKAGLMQAVVTTAMSIRDRYLEERAGDTTDRAAMLRALIETEVTFVRDHPECVRVLREVAANADDPDGWPVAGPLLSGFRTGRIERLLSQGQREGAFGEFSAEVAARTIAQSIDGAIQAYTENPNLDLESYGRQLADFFEQAVAAKS</sequence>
<dbReference type="SUPFAM" id="SSF46689">
    <property type="entry name" value="Homeodomain-like"/>
    <property type="match status" value="1"/>
</dbReference>
<dbReference type="AlphaFoldDB" id="A0A3N2H5Z6"/>